<dbReference type="SMART" id="SM00679">
    <property type="entry name" value="CTNS"/>
    <property type="match status" value="2"/>
</dbReference>
<evidence type="ECO:0000313" key="7">
    <source>
        <dbReference type="EMBL" id="KAJ2676018.1"/>
    </source>
</evidence>
<feature type="transmembrane region" description="Helical" evidence="6">
    <location>
        <begin position="85"/>
        <end position="112"/>
    </location>
</feature>
<dbReference type="InterPro" id="IPR006603">
    <property type="entry name" value="PQ-loop_rpt"/>
</dbReference>
<evidence type="ECO:0000256" key="5">
    <source>
        <dbReference type="SAM" id="MobiDB-lite"/>
    </source>
</evidence>
<dbReference type="InterPro" id="IPR051415">
    <property type="entry name" value="LAAT-1"/>
</dbReference>
<evidence type="ECO:0000256" key="4">
    <source>
        <dbReference type="ARBA" id="ARBA00023136"/>
    </source>
</evidence>
<dbReference type="Gene3D" id="1.20.1280.290">
    <property type="match status" value="2"/>
</dbReference>
<name>A0A9W8G1J8_9FUNG</name>
<keyword evidence="3 6" id="KW-1133">Transmembrane helix</keyword>
<feature type="transmembrane region" description="Helical" evidence="6">
    <location>
        <begin position="197"/>
        <end position="214"/>
    </location>
</feature>
<feature type="compositionally biased region" description="Polar residues" evidence="5">
    <location>
        <begin position="311"/>
        <end position="322"/>
    </location>
</feature>
<feature type="transmembrane region" description="Helical" evidence="6">
    <location>
        <begin position="51"/>
        <end position="73"/>
    </location>
</feature>
<comment type="subcellular location">
    <subcellularLocation>
        <location evidence="1">Membrane</location>
        <topology evidence="1">Multi-pass membrane protein</topology>
    </subcellularLocation>
</comment>
<organism evidence="7 8">
    <name type="scientific">Coemansia spiralis</name>
    <dbReference type="NCBI Taxonomy" id="417178"/>
    <lineage>
        <taxon>Eukaryota</taxon>
        <taxon>Fungi</taxon>
        <taxon>Fungi incertae sedis</taxon>
        <taxon>Zoopagomycota</taxon>
        <taxon>Kickxellomycotina</taxon>
        <taxon>Kickxellomycetes</taxon>
        <taxon>Kickxellales</taxon>
        <taxon>Kickxellaceae</taxon>
        <taxon>Coemansia</taxon>
    </lineage>
</organism>
<gene>
    <name evidence="7" type="ORF">GGI25_003752</name>
</gene>
<feature type="region of interest" description="Disordered" evidence="5">
    <location>
        <begin position="311"/>
        <end position="341"/>
    </location>
</feature>
<proteinExistence type="predicted"/>
<dbReference type="PANTHER" id="PTHR16201">
    <property type="entry name" value="SEVEN TRANSMEMBRANE PROTEIN 1-RELATED"/>
    <property type="match status" value="1"/>
</dbReference>
<evidence type="ECO:0008006" key="9">
    <source>
        <dbReference type="Google" id="ProtNLM"/>
    </source>
</evidence>
<evidence type="ECO:0000256" key="2">
    <source>
        <dbReference type="ARBA" id="ARBA00022692"/>
    </source>
</evidence>
<evidence type="ECO:0000313" key="8">
    <source>
        <dbReference type="Proteomes" id="UP001151518"/>
    </source>
</evidence>
<evidence type="ECO:0000256" key="3">
    <source>
        <dbReference type="ARBA" id="ARBA00022989"/>
    </source>
</evidence>
<dbReference type="PANTHER" id="PTHR16201:SF11">
    <property type="entry name" value="PQ-LOOP REPEAT-CONTAINING PROTEIN"/>
    <property type="match status" value="1"/>
</dbReference>
<dbReference type="AlphaFoldDB" id="A0A9W8G1J8"/>
<dbReference type="Proteomes" id="UP001151518">
    <property type="component" value="Unassembled WGS sequence"/>
</dbReference>
<feature type="transmembrane region" description="Helical" evidence="6">
    <location>
        <begin position="12"/>
        <end position="31"/>
    </location>
</feature>
<dbReference type="OrthoDB" id="19344at2759"/>
<dbReference type="Pfam" id="PF04193">
    <property type="entry name" value="PQ-loop"/>
    <property type="match status" value="2"/>
</dbReference>
<keyword evidence="4 6" id="KW-0472">Membrane</keyword>
<feature type="transmembrane region" description="Helical" evidence="6">
    <location>
        <begin position="256"/>
        <end position="279"/>
    </location>
</feature>
<reference evidence="7" key="1">
    <citation type="submission" date="2022-07" db="EMBL/GenBank/DDBJ databases">
        <title>Phylogenomic reconstructions and comparative analyses of Kickxellomycotina fungi.</title>
        <authorList>
            <person name="Reynolds N.K."/>
            <person name="Stajich J.E."/>
            <person name="Barry K."/>
            <person name="Grigoriev I.V."/>
            <person name="Crous P."/>
            <person name="Smith M.E."/>
        </authorList>
    </citation>
    <scope>NUCLEOTIDE SEQUENCE</scope>
    <source>
        <strain evidence="7">NRRL 3115</strain>
    </source>
</reference>
<evidence type="ECO:0000256" key="1">
    <source>
        <dbReference type="ARBA" id="ARBA00004141"/>
    </source>
</evidence>
<feature type="transmembrane region" description="Helical" evidence="6">
    <location>
        <begin position="162"/>
        <end position="191"/>
    </location>
</feature>
<protein>
    <recommendedName>
        <fullName evidence="9">PQ loop repeat protein</fullName>
    </recommendedName>
</protein>
<accession>A0A9W8G1J8</accession>
<evidence type="ECO:0000256" key="6">
    <source>
        <dbReference type="SAM" id="Phobius"/>
    </source>
</evidence>
<dbReference type="GO" id="GO:0016020">
    <property type="term" value="C:membrane"/>
    <property type="evidence" value="ECO:0007669"/>
    <property type="project" value="UniProtKB-SubCell"/>
</dbReference>
<keyword evidence="2 6" id="KW-0812">Transmembrane</keyword>
<dbReference type="EMBL" id="JANBTW010000043">
    <property type="protein sequence ID" value="KAJ2676018.1"/>
    <property type="molecule type" value="Genomic_DNA"/>
</dbReference>
<comment type="caution">
    <text evidence="7">The sequence shown here is derived from an EMBL/GenBank/DDBJ whole genome shotgun (WGS) entry which is preliminary data.</text>
</comment>
<sequence length="341" mass="36796">MFDPAVCREVPSSQNTILTALLCIGTFLSYLPQHLKILSRRSSDGISPYFILLGTVGAGSNITNIILLQFVALQCCTVQTVGVCIASLLGVAQVCIQGSMFYITFILYMTFFPEQNKYKNTRSNDGTQSNTIAGAGVGADNESQPLLSSNTPKQPTLEWKTALWVTTAVVTHATICIFMSTLLVVVVGPYAAPTRTWASLLGLFSLFLTCMQFLPQISKTWRAGAVGALSIPMMLMQTPGGFLFAYSIAIRPGVNWSSWISTFVAATLQGVLLVICLVFDAREKRARVISSFAQQSDNAVISDDSTPNHHASVAVLQQSPTEAASEPELTPASPLLRNQQA</sequence>
<feature type="transmembrane region" description="Helical" evidence="6">
    <location>
        <begin position="226"/>
        <end position="250"/>
    </location>
</feature>